<dbReference type="Proteomes" id="UP000617634">
    <property type="component" value="Unassembled WGS sequence"/>
</dbReference>
<proteinExistence type="predicted"/>
<dbReference type="PANTHER" id="PTHR43574">
    <property type="entry name" value="EPIMERASE-RELATED"/>
    <property type="match status" value="1"/>
</dbReference>
<dbReference type="InterPro" id="IPR001509">
    <property type="entry name" value="Epimerase_deHydtase"/>
</dbReference>
<dbReference type="SUPFAM" id="SSF51735">
    <property type="entry name" value="NAD(P)-binding Rossmann-fold domains"/>
    <property type="match status" value="1"/>
</dbReference>
<feature type="domain" description="NAD-dependent epimerase/dehydratase" evidence="2">
    <location>
        <begin position="13"/>
        <end position="260"/>
    </location>
</feature>
<name>A0A931ML78_9SPHN</name>
<sequence length="340" mass="36928">MSTQGEARGRDPVLVTGAAGFIGHATAHRLLERGEQVIGLDIVNDYYDPALKEARLATFAGIDGFSFHRMDVADAPALAALVREAGVRRVVHLAAQAGVRYSLSNPFAYEHSNLAGHLAVLEACRHVPGFRHLVYASSSSVYGDRPLAGGGFSEEDPAVAPVSLYAATKRACELMSHSYAHLYGFAQTGLRFFTVYGPWGRPDMAYFGFTRKILAGEPIEVYGEGRMARDFTYIDDIVEGILGALDHPPGEPAHRVLNIGDSRPVGLLDMIAALEAALGREAQKIMRPMQPGDVTATYADVSRLEALCGYHPKVMIEEGLRRFAHWYRGHYAAPAMALEG</sequence>
<evidence type="ECO:0000259" key="2">
    <source>
        <dbReference type="Pfam" id="PF01370"/>
    </source>
</evidence>
<evidence type="ECO:0000313" key="4">
    <source>
        <dbReference type="Proteomes" id="UP000617634"/>
    </source>
</evidence>
<dbReference type="InterPro" id="IPR036291">
    <property type="entry name" value="NAD(P)-bd_dom_sf"/>
</dbReference>
<dbReference type="EMBL" id="JADZGI010000001">
    <property type="protein sequence ID" value="MBH0113722.1"/>
    <property type="molecule type" value="Genomic_DNA"/>
</dbReference>
<dbReference type="PRINTS" id="PR01713">
    <property type="entry name" value="NUCEPIMERASE"/>
</dbReference>
<evidence type="ECO:0000256" key="1">
    <source>
        <dbReference type="ARBA" id="ARBA00023027"/>
    </source>
</evidence>
<dbReference type="Gene3D" id="3.40.50.720">
    <property type="entry name" value="NAD(P)-binding Rossmann-like Domain"/>
    <property type="match status" value="1"/>
</dbReference>
<comment type="caution">
    <text evidence="3">The sequence shown here is derived from an EMBL/GenBank/DDBJ whole genome shotgun (WGS) entry which is preliminary data.</text>
</comment>
<keyword evidence="4" id="KW-1185">Reference proteome</keyword>
<protein>
    <submittedName>
        <fullName evidence="3">SDR family NAD(P)-dependent oxidoreductase</fullName>
    </submittedName>
</protein>
<reference evidence="3" key="1">
    <citation type="submission" date="2020-11" db="EMBL/GenBank/DDBJ databases">
        <title>Novosphingobium aureum sp. nov., a marine bacterium isolated from sediment of a salt flat.</title>
        <authorList>
            <person name="Yoo Y."/>
            <person name="Kim J.-J."/>
        </authorList>
    </citation>
    <scope>NUCLEOTIDE SEQUENCE</scope>
    <source>
        <strain evidence="3">YJ-S2-02</strain>
    </source>
</reference>
<dbReference type="AlphaFoldDB" id="A0A931ML78"/>
<gene>
    <name evidence="3" type="ORF">I5E68_12265</name>
</gene>
<organism evidence="3 4">
    <name type="scientific">Novosphingobium aureum</name>
    <dbReference type="NCBI Taxonomy" id="2792964"/>
    <lineage>
        <taxon>Bacteria</taxon>
        <taxon>Pseudomonadati</taxon>
        <taxon>Pseudomonadota</taxon>
        <taxon>Alphaproteobacteria</taxon>
        <taxon>Sphingomonadales</taxon>
        <taxon>Sphingomonadaceae</taxon>
        <taxon>Novosphingobium</taxon>
    </lineage>
</organism>
<dbReference type="RefSeq" id="WP_197164083.1">
    <property type="nucleotide sequence ID" value="NZ_JADZGI010000001.1"/>
</dbReference>
<evidence type="ECO:0000313" key="3">
    <source>
        <dbReference type="EMBL" id="MBH0113722.1"/>
    </source>
</evidence>
<accession>A0A931ML78</accession>
<keyword evidence="1" id="KW-0520">NAD</keyword>
<dbReference type="Pfam" id="PF01370">
    <property type="entry name" value="Epimerase"/>
    <property type="match status" value="1"/>
</dbReference>